<sequence>MFKVRSAVVHAALTATGLNDKFIYVDANTRFQILETMMFLDTTIPSAATLRTASSSSSDPRRRRCNAHLTSPHPNLLLTSCRSSAWQSGLSRNCTRTPNTFWLSSPVRTRLSTTTFRTSQPRCWSTKNKIGWVAHPKHEDAAYGFKHAGRFKKASDMIFGLALSLSAETYLAAQVDAATSTTTREGRGRMAAMAPAEHAEVWEDLAEKALLVAIEEVWATNGREGGRRVEEVVSTAGSDSAWLQRNRMEN</sequence>
<reference evidence="1 2" key="1">
    <citation type="journal article" date="2016" name="Mol. Biol. Evol.">
        <title>Comparative Genomics of Early-Diverging Mushroom-Forming Fungi Provides Insights into the Origins of Lignocellulose Decay Capabilities.</title>
        <authorList>
            <person name="Nagy L.G."/>
            <person name="Riley R."/>
            <person name="Tritt A."/>
            <person name="Adam C."/>
            <person name="Daum C."/>
            <person name="Floudas D."/>
            <person name="Sun H."/>
            <person name="Yadav J.S."/>
            <person name="Pangilinan J."/>
            <person name="Larsson K.H."/>
            <person name="Matsuura K."/>
            <person name="Barry K."/>
            <person name="Labutti K."/>
            <person name="Kuo R."/>
            <person name="Ohm R.A."/>
            <person name="Bhattacharya S.S."/>
            <person name="Shirouzu T."/>
            <person name="Yoshinaga Y."/>
            <person name="Martin F.M."/>
            <person name="Grigoriev I.V."/>
            <person name="Hibbett D.S."/>
        </authorList>
    </citation>
    <scope>NUCLEOTIDE SEQUENCE [LARGE SCALE GENOMIC DNA]</scope>
    <source>
        <strain evidence="1 2">HHB14362 ss-1</strain>
    </source>
</reference>
<dbReference type="AlphaFoldDB" id="A0A165MJQ3"/>
<dbReference type="STRING" id="1314782.A0A165MJQ3"/>
<gene>
    <name evidence="1" type="ORF">NEOLEDRAFT_1246446</name>
</gene>
<evidence type="ECO:0000313" key="2">
    <source>
        <dbReference type="Proteomes" id="UP000076761"/>
    </source>
</evidence>
<proteinExistence type="predicted"/>
<accession>A0A165MJQ3</accession>
<organism evidence="1 2">
    <name type="scientific">Neolentinus lepideus HHB14362 ss-1</name>
    <dbReference type="NCBI Taxonomy" id="1314782"/>
    <lineage>
        <taxon>Eukaryota</taxon>
        <taxon>Fungi</taxon>
        <taxon>Dikarya</taxon>
        <taxon>Basidiomycota</taxon>
        <taxon>Agaricomycotina</taxon>
        <taxon>Agaricomycetes</taxon>
        <taxon>Gloeophyllales</taxon>
        <taxon>Gloeophyllaceae</taxon>
        <taxon>Neolentinus</taxon>
    </lineage>
</organism>
<name>A0A165MJQ3_9AGAM</name>
<dbReference type="OrthoDB" id="3257695at2759"/>
<dbReference type="Proteomes" id="UP000076761">
    <property type="component" value="Unassembled WGS sequence"/>
</dbReference>
<protein>
    <submittedName>
        <fullName evidence="1">Uncharacterized protein</fullName>
    </submittedName>
</protein>
<dbReference type="EMBL" id="KV425683">
    <property type="protein sequence ID" value="KZT18419.1"/>
    <property type="molecule type" value="Genomic_DNA"/>
</dbReference>
<keyword evidence="2" id="KW-1185">Reference proteome</keyword>
<dbReference type="InParanoid" id="A0A165MJQ3"/>
<evidence type="ECO:0000313" key="1">
    <source>
        <dbReference type="EMBL" id="KZT18419.1"/>
    </source>
</evidence>